<organism evidence="1 2">
    <name type="scientific">Citrobacter freundii</name>
    <dbReference type="NCBI Taxonomy" id="546"/>
    <lineage>
        <taxon>Bacteria</taxon>
        <taxon>Pseudomonadati</taxon>
        <taxon>Pseudomonadota</taxon>
        <taxon>Gammaproteobacteria</taxon>
        <taxon>Enterobacterales</taxon>
        <taxon>Enterobacteriaceae</taxon>
        <taxon>Citrobacter</taxon>
        <taxon>Citrobacter freundii complex</taxon>
    </lineage>
</organism>
<name>A0A7G2IW84_CITFR</name>
<accession>A0A7G2IW84</accession>
<evidence type="ECO:0000313" key="2">
    <source>
        <dbReference type="Proteomes" id="UP000019194"/>
    </source>
</evidence>
<proteinExistence type="predicted"/>
<evidence type="ECO:0000313" key="1">
    <source>
        <dbReference type="EMBL" id="CDL41407.1"/>
    </source>
</evidence>
<dbReference type="Proteomes" id="UP000019194">
    <property type="component" value="Unassembled WGS sequence"/>
</dbReference>
<sequence>MNVQGRLTAASLATQAPGGKIVAARCIRLMPSACRVGAEPASMQAVPSARIPAGSPGQPSTPHRFSAGPGCRFSDLAFSYIRFAVQRYSSKSSGGQVWAGPAENCRRVSVRPGEPAGMRVQGAFLHGRCLAPGPVAWRNKWREPRSGNFPAGSRDC</sequence>
<dbReference type="EMBL" id="CBWP010000084">
    <property type="protein sequence ID" value="CDL41407.1"/>
    <property type="molecule type" value="Genomic_DNA"/>
</dbReference>
<dbReference type="AlphaFoldDB" id="A0A7G2IW84"/>
<reference evidence="1 2" key="1">
    <citation type="submission" date="2013-10" db="EMBL/GenBank/DDBJ databases">
        <title>Antibiotic resistance diversity of beta-lactamase producers in the General Hospital Vienna.</title>
        <authorList>
            <person name="Barisic I."/>
            <person name="Mitteregger D."/>
            <person name="Hirschl A.M."/>
            <person name="Noehammer C."/>
            <person name="Wiesinger-Mayr H."/>
        </authorList>
    </citation>
    <scope>NUCLEOTIDE SEQUENCE [LARGE SCALE GENOMIC DNA]</scope>
    <source>
        <strain evidence="1 2">ISC11</strain>
    </source>
</reference>
<comment type="caution">
    <text evidence="1">The sequence shown here is derived from an EMBL/GenBank/DDBJ whole genome shotgun (WGS) entry which is preliminary data.</text>
</comment>
<protein>
    <submittedName>
        <fullName evidence="1">Uncharacterized protein</fullName>
    </submittedName>
</protein>